<organism evidence="14 15">
    <name type="scientific">Salvia divinorum</name>
    <name type="common">Maria pastora</name>
    <name type="synonym">Diviner's sage</name>
    <dbReference type="NCBI Taxonomy" id="28513"/>
    <lineage>
        <taxon>Eukaryota</taxon>
        <taxon>Viridiplantae</taxon>
        <taxon>Streptophyta</taxon>
        <taxon>Embryophyta</taxon>
        <taxon>Tracheophyta</taxon>
        <taxon>Spermatophyta</taxon>
        <taxon>Magnoliopsida</taxon>
        <taxon>eudicotyledons</taxon>
        <taxon>Gunneridae</taxon>
        <taxon>Pentapetalae</taxon>
        <taxon>asterids</taxon>
        <taxon>lamiids</taxon>
        <taxon>Lamiales</taxon>
        <taxon>Lamiaceae</taxon>
        <taxon>Nepetoideae</taxon>
        <taxon>Mentheae</taxon>
        <taxon>Salviinae</taxon>
        <taxon>Salvia</taxon>
        <taxon>Salvia subgen. Calosphace</taxon>
    </lineage>
</organism>
<dbReference type="PROSITE" id="PS00108">
    <property type="entry name" value="PROTEIN_KINASE_ST"/>
    <property type="match status" value="1"/>
</dbReference>
<keyword evidence="9" id="KW-0325">Glycoprotein</keyword>
<sequence length="636" mass="70767">MALPRHESSVFLLCFFTLTIIAQSKLSLLPSDHEALLHIHNDFGINPTPAVDLCDSGRVLCERRIIDDSYVLRVVGIVIESQQLDGKISTAIGQLSELKELSLPNNQISNQIPPQIIHCHKLEVLILGNNLLSGNVPAGFSSLIRLRILDLSSNKFAGDLQFLKHFPNLEKLNLANNKFAGKVPISMRGFRNLRFINVSGNSLLEGPIASTNVQLDQYLSVDLAEEERRPKRYVFAERSQSNLAMAPSSSSMANAQAPSPSATTANNKRKNNKKKKVTDWVLGFMAGILAGCVSGLVFSTVFKLLMRLIRAHKKDTSLKIFSAMIKKPEDLAFLEKEDGLQSLEVIGRGGCGEVYKAALPGSDGKEIAVKKIIQLPTDAEGGVNEEDSKLLNKKMRQIRSEIQTMGQIRHRNLLSLLAYLPRPNCHYLVYEYMKNGSLQDYMKLVSEGKRELDWAARYRIAVGVAAGLEYLHMHQNPRIIHRDLKPANVLLDDEMEARIADFGLAKAVPDAHTHVSTSNVAGTVGYIAPEYYQTYKFTEKCDIYSFGVLLGGLVIGKMPSDEFFQHTDEMGLVTWMRNVIASEDPKRAIDPNLLGNGFEEQMLLVLKVACFCTLDNPKERPDSKDARCMLSQIKSD</sequence>
<dbReference type="FunFam" id="1.10.510.10:FF:000479">
    <property type="entry name" value="Leucine-rich repeat receptor-like protein kinase"/>
    <property type="match status" value="1"/>
</dbReference>
<dbReference type="SMART" id="SM00220">
    <property type="entry name" value="S_TKc"/>
    <property type="match status" value="1"/>
</dbReference>
<evidence type="ECO:0000256" key="1">
    <source>
        <dbReference type="ARBA" id="ARBA00004167"/>
    </source>
</evidence>
<dbReference type="Pfam" id="PF00560">
    <property type="entry name" value="LRR_1"/>
    <property type="match status" value="1"/>
</dbReference>
<dbReference type="PANTHER" id="PTHR48056">
    <property type="entry name" value="LRR RECEPTOR-LIKE SERINE/THREONINE-PROTEIN KINASE-RELATED"/>
    <property type="match status" value="1"/>
</dbReference>
<dbReference type="InterPro" id="IPR001611">
    <property type="entry name" value="Leu-rich_rpt"/>
</dbReference>
<dbReference type="AlphaFoldDB" id="A0ABD1FSC9"/>
<dbReference type="Proteomes" id="UP001567538">
    <property type="component" value="Unassembled WGS sequence"/>
</dbReference>
<evidence type="ECO:0000256" key="8">
    <source>
        <dbReference type="ARBA" id="ARBA00023170"/>
    </source>
</evidence>
<name>A0ABD1FSC9_SALDI</name>
<dbReference type="PANTHER" id="PTHR48056:SF75">
    <property type="entry name" value="LEUCINE-RICH REPEAT RECEPTOR-LIKE SERINE_THREONINE_TYROSINE-PROTEIN KINASE SOBIR1"/>
    <property type="match status" value="1"/>
</dbReference>
<evidence type="ECO:0000256" key="3">
    <source>
        <dbReference type="ARBA" id="ARBA00022692"/>
    </source>
</evidence>
<feature type="signal peptide" evidence="12">
    <location>
        <begin position="1"/>
        <end position="22"/>
    </location>
</feature>
<dbReference type="Gene3D" id="1.10.510.10">
    <property type="entry name" value="Transferase(Phosphotransferase) domain 1"/>
    <property type="match status" value="1"/>
</dbReference>
<evidence type="ECO:0000313" key="14">
    <source>
        <dbReference type="EMBL" id="KAL1534742.1"/>
    </source>
</evidence>
<dbReference type="EMBL" id="JBEAFC010000012">
    <property type="protein sequence ID" value="KAL1534742.1"/>
    <property type="molecule type" value="Genomic_DNA"/>
</dbReference>
<feature type="domain" description="Protein kinase" evidence="13">
    <location>
        <begin position="340"/>
        <end position="636"/>
    </location>
</feature>
<dbReference type="Gene3D" id="3.30.200.20">
    <property type="entry name" value="Phosphorylase Kinase, domain 1"/>
    <property type="match status" value="1"/>
</dbReference>
<dbReference type="Pfam" id="PF00069">
    <property type="entry name" value="Pkinase"/>
    <property type="match status" value="1"/>
</dbReference>
<dbReference type="SUPFAM" id="SSF52058">
    <property type="entry name" value="L domain-like"/>
    <property type="match status" value="1"/>
</dbReference>
<dbReference type="InterPro" id="IPR008271">
    <property type="entry name" value="Ser/Thr_kinase_AS"/>
</dbReference>
<dbReference type="GO" id="GO:0005524">
    <property type="term" value="F:ATP binding"/>
    <property type="evidence" value="ECO:0007669"/>
    <property type="project" value="UniProtKB-KW"/>
</dbReference>
<protein>
    <submittedName>
        <fullName evidence="14">Leucine-rich repeat receptor-like serine threonine tyrosine-protein kinase, variant 2</fullName>
    </submittedName>
</protein>
<keyword evidence="3 11" id="KW-0812">Transmembrane</keyword>
<evidence type="ECO:0000256" key="10">
    <source>
        <dbReference type="SAM" id="MobiDB-lite"/>
    </source>
</evidence>
<dbReference type="Pfam" id="PF13855">
    <property type="entry name" value="LRR_8"/>
    <property type="match status" value="1"/>
</dbReference>
<evidence type="ECO:0000259" key="13">
    <source>
        <dbReference type="PROSITE" id="PS50011"/>
    </source>
</evidence>
<accession>A0ABD1FSC9</accession>
<gene>
    <name evidence="14" type="primary">SOBIR1</name>
    <name evidence="14" type="ORF">AAHA92_30885</name>
</gene>
<evidence type="ECO:0000256" key="6">
    <source>
        <dbReference type="ARBA" id="ARBA00022989"/>
    </source>
</evidence>
<evidence type="ECO:0000256" key="7">
    <source>
        <dbReference type="ARBA" id="ARBA00023136"/>
    </source>
</evidence>
<keyword evidence="7 11" id="KW-0472">Membrane</keyword>
<keyword evidence="5" id="KW-0677">Repeat</keyword>
<feature type="compositionally biased region" description="Low complexity" evidence="10">
    <location>
        <begin position="245"/>
        <end position="262"/>
    </location>
</feature>
<evidence type="ECO:0000313" key="15">
    <source>
        <dbReference type="Proteomes" id="UP001567538"/>
    </source>
</evidence>
<dbReference type="InterPro" id="IPR032675">
    <property type="entry name" value="LRR_dom_sf"/>
</dbReference>
<keyword evidence="6 11" id="KW-1133">Transmembrane helix</keyword>
<comment type="subcellular location">
    <subcellularLocation>
        <location evidence="1">Membrane</location>
        <topology evidence="1">Single-pass membrane protein</topology>
    </subcellularLocation>
</comment>
<dbReference type="InterPro" id="IPR050647">
    <property type="entry name" value="Plant_LRR-RLKs"/>
</dbReference>
<evidence type="ECO:0000256" key="2">
    <source>
        <dbReference type="ARBA" id="ARBA00022614"/>
    </source>
</evidence>
<evidence type="ECO:0000256" key="5">
    <source>
        <dbReference type="ARBA" id="ARBA00022737"/>
    </source>
</evidence>
<proteinExistence type="predicted"/>
<feature type="transmembrane region" description="Helical" evidence="11">
    <location>
        <begin position="280"/>
        <end position="305"/>
    </location>
</feature>
<reference evidence="14 15" key="1">
    <citation type="submission" date="2024-06" db="EMBL/GenBank/DDBJ databases">
        <title>A chromosome level genome sequence of Diviner's sage (Salvia divinorum).</title>
        <authorList>
            <person name="Ford S.A."/>
            <person name="Ro D.-K."/>
            <person name="Ness R.W."/>
            <person name="Phillips M.A."/>
        </authorList>
    </citation>
    <scope>NUCLEOTIDE SEQUENCE [LARGE SCALE GENOMIC DNA]</scope>
    <source>
        <strain evidence="14">SAF-2024a</strain>
        <tissue evidence="14">Leaf</tissue>
    </source>
</reference>
<evidence type="ECO:0000256" key="4">
    <source>
        <dbReference type="ARBA" id="ARBA00022729"/>
    </source>
</evidence>
<dbReference type="FunFam" id="3.80.10.10:FF:000041">
    <property type="entry name" value="LRR receptor-like serine/threonine-protein kinase ERECTA"/>
    <property type="match status" value="1"/>
</dbReference>
<evidence type="ECO:0000256" key="11">
    <source>
        <dbReference type="SAM" id="Phobius"/>
    </source>
</evidence>
<feature type="chain" id="PRO_5044795321" evidence="12">
    <location>
        <begin position="23"/>
        <end position="636"/>
    </location>
</feature>
<dbReference type="SUPFAM" id="SSF56112">
    <property type="entry name" value="Protein kinase-like (PK-like)"/>
    <property type="match status" value="1"/>
</dbReference>
<evidence type="ECO:0000256" key="12">
    <source>
        <dbReference type="SAM" id="SignalP"/>
    </source>
</evidence>
<keyword evidence="2" id="KW-0433">Leucine-rich repeat</keyword>
<keyword evidence="15" id="KW-1185">Reference proteome</keyword>
<feature type="region of interest" description="Disordered" evidence="10">
    <location>
        <begin position="245"/>
        <end position="272"/>
    </location>
</feature>
<dbReference type="InterPro" id="IPR011009">
    <property type="entry name" value="Kinase-like_dom_sf"/>
</dbReference>
<dbReference type="Gene3D" id="3.80.10.10">
    <property type="entry name" value="Ribonuclease Inhibitor"/>
    <property type="match status" value="1"/>
</dbReference>
<evidence type="ECO:0000256" key="9">
    <source>
        <dbReference type="ARBA" id="ARBA00023180"/>
    </source>
</evidence>
<dbReference type="GO" id="GO:0016020">
    <property type="term" value="C:membrane"/>
    <property type="evidence" value="ECO:0007669"/>
    <property type="project" value="UniProtKB-SubCell"/>
</dbReference>
<keyword evidence="4 12" id="KW-0732">Signal</keyword>
<dbReference type="PROSITE" id="PS50011">
    <property type="entry name" value="PROTEIN_KINASE_DOM"/>
    <property type="match status" value="1"/>
</dbReference>
<keyword evidence="8" id="KW-0675">Receptor</keyword>
<comment type="caution">
    <text evidence="14">The sequence shown here is derived from an EMBL/GenBank/DDBJ whole genome shotgun (WGS) entry which is preliminary data.</text>
</comment>
<dbReference type="InterPro" id="IPR000719">
    <property type="entry name" value="Prot_kinase_dom"/>
</dbReference>